<accession>A0A3B1K9A7</accession>
<dbReference type="CDD" id="cd08321">
    <property type="entry name" value="Pyrin_ASC-like"/>
    <property type="match status" value="1"/>
</dbReference>
<dbReference type="PROSITE" id="PS50824">
    <property type="entry name" value="DAPIN"/>
    <property type="match status" value="1"/>
</dbReference>
<evidence type="ECO:0000313" key="3">
    <source>
        <dbReference type="Ensembl" id="ENSAMXP00000051033.1"/>
    </source>
</evidence>
<dbReference type="Gene3D" id="1.10.533.10">
    <property type="entry name" value="Death Domain, Fas"/>
    <property type="match status" value="1"/>
</dbReference>
<evidence type="ECO:0000313" key="4">
    <source>
        <dbReference type="Proteomes" id="UP000018467"/>
    </source>
</evidence>
<dbReference type="InterPro" id="IPR011029">
    <property type="entry name" value="DEATH-like_dom_sf"/>
</dbReference>
<dbReference type="AlphaFoldDB" id="A0A3B1K9A7"/>
<dbReference type="InParanoid" id="A0A3B1K9A7"/>
<reference evidence="4" key="2">
    <citation type="journal article" date="2014" name="Nat. Commun.">
        <title>The cavefish genome reveals candidate genes for eye loss.</title>
        <authorList>
            <person name="McGaugh S.E."/>
            <person name="Gross J.B."/>
            <person name="Aken B."/>
            <person name="Blin M."/>
            <person name="Borowsky R."/>
            <person name="Chalopin D."/>
            <person name="Hinaux H."/>
            <person name="Jeffery W.R."/>
            <person name="Keene A."/>
            <person name="Ma L."/>
            <person name="Minx P."/>
            <person name="Murphy D."/>
            <person name="O'Quin K.E."/>
            <person name="Retaux S."/>
            <person name="Rohner N."/>
            <person name="Searle S.M."/>
            <person name="Stahl B.A."/>
            <person name="Tabin C."/>
            <person name="Volff J.N."/>
            <person name="Yoshizawa M."/>
            <person name="Warren W.C."/>
        </authorList>
    </citation>
    <scope>NUCLEOTIDE SEQUENCE [LARGE SCALE GENOMIC DNA]</scope>
    <source>
        <strain evidence="4">female</strain>
    </source>
</reference>
<dbReference type="SMART" id="SM01289">
    <property type="entry name" value="PYRIN"/>
    <property type="match status" value="1"/>
</dbReference>
<keyword evidence="4" id="KW-1185">Reference proteome</keyword>
<reference evidence="4" key="1">
    <citation type="submission" date="2013-03" db="EMBL/GenBank/DDBJ databases">
        <authorList>
            <person name="Jeffery W."/>
            <person name="Warren W."/>
            <person name="Wilson R.K."/>
        </authorList>
    </citation>
    <scope>NUCLEOTIDE SEQUENCE</scope>
    <source>
        <strain evidence="4">female</strain>
    </source>
</reference>
<evidence type="ECO:0000259" key="2">
    <source>
        <dbReference type="PROSITE" id="PS50824"/>
    </source>
</evidence>
<organism evidence="3 4">
    <name type="scientific">Astyanax mexicanus</name>
    <name type="common">Blind cave fish</name>
    <name type="synonym">Astyanax fasciatus mexicanus</name>
    <dbReference type="NCBI Taxonomy" id="7994"/>
    <lineage>
        <taxon>Eukaryota</taxon>
        <taxon>Metazoa</taxon>
        <taxon>Chordata</taxon>
        <taxon>Craniata</taxon>
        <taxon>Vertebrata</taxon>
        <taxon>Euteleostomi</taxon>
        <taxon>Actinopterygii</taxon>
        <taxon>Neopterygii</taxon>
        <taxon>Teleostei</taxon>
        <taxon>Ostariophysi</taxon>
        <taxon>Characiformes</taxon>
        <taxon>Characoidei</taxon>
        <taxon>Acestrorhamphidae</taxon>
        <taxon>Acestrorhamphinae</taxon>
        <taxon>Astyanax</taxon>
    </lineage>
</organism>
<feature type="region of interest" description="Disordered" evidence="1">
    <location>
        <begin position="119"/>
        <end position="148"/>
    </location>
</feature>
<feature type="domain" description="Pyrin" evidence="2">
    <location>
        <begin position="1"/>
        <end position="92"/>
    </location>
</feature>
<proteinExistence type="predicted"/>
<name>A0A3B1K9A7_ASTMX</name>
<dbReference type="Pfam" id="PF02758">
    <property type="entry name" value="PYRIN"/>
    <property type="match status" value="1"/>
</dbReference>
<reference evidence="3" key="3">
    <citation type="submission" date="2025-08" db="UniProtKB">
        <authorList>
            <consortium name="Ensembl"/>
        </authorList>
    </citation>
    <scope>IDENTIFICATION</scope>
</reference>
<sequence>MASFRVQEVLLRTLEDLNAEELKRFQWHLIQGVLDGKPPMAKGKVEGRSLDETVSQVIQFYDDDTAVDVTEKALQRMGQTQLARKLKKNLDNGKSFTLCSVNPAHTFKPRPHLYHMTFRSDRPSVPQEPPTGTLPVTFSPTPEPLLSS</sequence>
<dbReference type="SUPFAM" id="SSF47986">
    <property type="entry name" value="DEATH domain"/>
    <property type="match status" value="1"/>
</dbReference>
<feature type="compositionally biased region" description="Polar residues" evidence="1">
    <location>
        <begin position="134"/>
        <end position="148"/>
    </location>
</feature>
<dbReference type="Bgee" id="ENSAMXG00000032455">
    <property type="expression patterns" value="Expressed in pharyngeal gill and 11 other cell types or tissues"/>
</dbReference>
<dbReference type="GeneTree" id="ENSGT01130000280701"/>
<dbReference type="Ensembl" id="ENSAMXT00000052224.1">
    <property type="protein sequence ID" value="ENSAMXP00000051033.1"/>
    <property type="gene ID" value="ENSAMXG00000032455.1"/>
</dbReference>
<dbReference type="InterPro" id="IPR004020">
    <property type="entry name" value="DAPIN"/>
</dbReference>
<evidence type="ECO:0000256" key="1">
    <source>
        <dbReference type="SAM" id="MobiDB-lite"/>
    </source>
</evidence>
<reference evidence="3" key="4">
    <citation type="submission" date="2025-09" db="UniProtKB">
        <authorList>
            <consortium name="Ensembl"/>
        </authorList>
    </citation>
    <scope>IDENTIFICATION</scope>
</reference>
<protein>
    <recommendedName>
        <fullName evidence="2">Pyrin domain-containing protein</fullName>
    </recommendedName>
</protein>
<dbReference type="Proteomes" id="UP000018467">
    <property type="component" value="Unassembled WGS sequence"/>
</dbReference>